<dbReference type="FunFam" id="3.40.50.1970:FF:000003">
    <property type="entry name" value="Alcohol dehydrogenase, iron-containing"/>
    <property type="match status" value="1"/>
</dbReference>
<organism evidence="6 7">
    <name type="scientific">Veronia nyctiphanis</name>
    <dbReference type="NCBI Taxonomy" id="1278244"/>
    <lineage>
        <taxon>Bacteria</taxon>
        <taxon>Pseudomonadati</taxon>
        <taxon>Pseudomonadota</taxon>
        <taxon>Gammaproteobacteria</taxon>
        <taxon>Vibrionales</taxon>
        <taxon>Vibrionaceae</taxon>
        <taxon>Veronia</taxon>
    </lineage>
</organism>
<comment type="similarity">
    <text evidence="2">Belongs to the iron-containing alcohol dehydrogenase family.</text>
</comment>
<evidence type="ECO:0000259" key="5">
    <source>
        <dbReference type="Pfam" id="PF25137"/>
    </source>
</evidence>
<dbReference type="CDD" id="cd08187">
    <property type="entry name" value="BDH"/>
    <property type="match status" value="1"/>
</dbReference>
<dbReference type="AlphaFoldDB" id="A0A4Q0YPR0"/>
<evidence type="ECO:0000256" key="2">
    <source>
        <dbReference type="ARBA" id="ARBA00007358"/>
    </source>
</evidence>
<dbReference type="InterPro" id="IPR044731">
    <property type="entry name" value="BDH-like"/>
</dbReference>
<dbReference type="PROSITE" id="PS00060">
    <property type="entry name" value="ADH_IRON_2"/>
    <property type="match status" value="1"/>
</dbReference>
<dbReference type="InterPro" id="IPR001670">
    <property type="entry name" value="ADH_Fe/GldA"/>
</dbReference>
<dbReference type="GO" id="GO:1990362">
    <property type="term" value="F:butanol dehydrogenase (NAD+) activity"/>
    <property type="evidence" value="ECO:0007669"/>
    <property type="project" value="InterPro"/>
</dbReference>
<feature type="domain" description="Alcohol dehydrogenase iron-type/glycerol dehydrogenase GldA" evidence="4">
    <location>
        <begin position="9"/>
        <end position="175"/>
    </location>
</feature>
<evidence type="ECO:0000256" key="1">
    <source>
        <dbReference type="ARBA" id="ARBA00001962"/>
    </source>
</evidence>
<dbReference type="GO" id="GO:0008106">
    <property type="term" value="F:alcohol dehydrogenase (NADP+) activity"/>
    <property type="evidence" value="ECO:0007669"/>
    <property type="project" value="TreeGrafter"/>
</dbReference>
<dbReference type="Pfam" id="PF25137">
    <property type="entry name" value="ADH_Fe_C"/>
    <property type="match status" value="1"/>
</dbReference>
<dbReference type="Gene3D" id="1.20.1090.10">
    <property type="entry name" value="Dehydroquinate synthase-like - alpha domain"/>
    <property type="match status" value="1"/>
</dbReference>
<comment type="caution">
    <text evidence="6">The sequence shown here is derived from an EMBL/GenBank/DDBJ whole genome shotgun (WGS) entry which is preliminary data.</text>
</comment>
<dbReference type="Proteomes" id="UP000290287">
    <property type="component" value="Unassembled WGS sequence"/>
</dbReference>
<dbReference type="InterPro" id="IPR018211">
    <property type="entry name" value="ADH_Fe_CS"/>
</dbReference>
<name>A0A4Q0YPR0_9GAMM</name>
<dbReference type="GO" id="GO:1990002">
    <property type="term" value="F:methylglyoxal reductase (NADPH) (acetol producing) activity"/>
    <property type="evidence" value="ECO:0007669"/>
    <property type="project" value="TreeGrafter"/>
</dbReference>
<evidence type="ECO:0000313" key="6">
    <source>
        <dbReference type="EMBL" id="RXJ71974.1"/>
    </source>
</evidence>
<dbReference type="Pfam" id="PF00465">
    <property type="entry name" value="Fe-ADH"/>
    <property type="match status" value="1"/>
</dbReference>
<sequence length="385" mass="42134">MNNFEFYNPTRIVFGQGQISRLSTLIPEDANVMVLYGGESARKFGTLDEVEAALGDRKVSLFGGIEANPKYETMIKAVEQVKNEGTDYLLAVGGGSVVDGTKFVAAASLYDGEPLDILKTGGAKLKEAMPFGAVLTLSATGSEMNKVSVITYDAAQAKMAFISETVFPQFSILDPVKTFTLPPRQVGNGIVDAFVHVTEQYLTYPVNAKVQDRFAEGILQTLVEDGPKAMANPEDYEARSNLMWAATQALNGLIGTGVPQDWATHMIGHELTALYGLDHAQTLAVILPSLLEEKQQQKQAKLAQFAERVWGMTEGDDAEKATQAIIKTREFFESVGVKTRLGDYQLDATCIDPLVQHLTDHKMTHLGEHQDIDLDSSRRILNRSL</sequence>
<dbReference type="PANTHER" id="PTHR43633">
    <property type="entry name" value="ALCOHOL DEHYDROGENASE YQHD"/>
    <property type="match status" value="1"/>
</dbReference>
<evidence type="ECO:0000256" key="3">
    <source>
        <dbReference type="ARBA" id="ARBA00023002"/>
    </source>
</evidence>
<evidence type="ECO:0000259" key="4">
    <source>
        <dbReference type="Pfam" id="PF00465"/>
    </source>
</evidence>
<dbReference type="GO" id="GO:0046872">
    <property type="term" value="F:metal ion binding"/>
    <property type="evidence" value="ECO:0007669"/>
    <property type="project" value="InterPro"/>
</dbReference>
<reference evidence="6 7" key="1">
    <citation type="submission" date="2017-10" db="EMBL/GenBank/DDBJ databases">
        <title>Nyctiphanis sp. nov., isolated from the stomach of the euphausiid Nyctiphanes simplex (Hansen, 1911) in the Gulf of California.</title>
        <authorList>
            <person name="Gomez-Gil B."/>
            <person name="Aguilar-Mendez M."/>
            <person name="Lopez-Cortes A."/>
            <person name="Gomez-Gutierrez J."/>
            <person name="Roque A."/>
            <person name="Lang E."/>
            <person name="Gonzalez-Castillo A."/>
        </authorList>
    </citation>
    <scope>NUCLEOTIDE SEQUENCE [LARGE SCALE GENOMIC DNA]</scope>
    <source>
        <strain evidence="6 7">CAIM 600</strain>
    </source>
</reference>
<gene>
    <name evidence="6" type="ORF">CS022_18420</name>
</gene>
<dbReference type="Gene3D" id="3.40.50.1970">
    <property type="match status" value="1"/>
</dbReference>
<comment type="cofactor">
    <cofactor evidence="1">
        <name>Fe cation</name>
        <dbReference type="ChEBI" id="CHEBI:24875"/>
    </cofactor>
</comment>
<dbReference type="InterPro" id="IPR056798">
    <property type="entry name" value="ADH_Fe_C"/>
</dbReference>
<dbReference type="GO" id="GO:0005829">
    <property type="term" value="C:cytosol"/>
    <property type="evidence" value="ECO:0007669"/>
    <property type="project" value="TreeGrafter"/>
</dbReference>
<keyword evidence="7" id="KW-1185">Reference proteome</keyword>
<keyword evidence="3" id="KW-0560">Oxidoreductase</keyword>
<dbReference type="SUPFAM" id="SSF56796">
    <property type="entry name" value="Dehydroquinate synthase-like"/>
    <property type="match status" value="1"/>
</dbReference>
<dbReference type="OrthoDB" id="9815791at2"/>
<dbReference type="PANTHER" id="PTHR43633:SF1">
    <property type="entry name" value="ALCOHOL DEHYDROGENASE YQHD"/>
    <property type="match status" value="1"/>
</dbReference>
<dbReference type="RefSeq" id="WP_129123505.1">
    <property type="nucleotide sequence ID" value="NZ_PEIB01000028.1"/>
</dbReference>
<dbReference type="EMBL" id="PEIB01000028">
    <property type="protein sequence ID" value="RXJ71974.1"/>
    <property type="molecule type" value="Genomic_DNA"/>
</dbReference>
<accession>A0A4Q0YPR0</accession>
<protein>
    <submittedName>
        <fullName evidence="6">NADH-dependent alcohol dehydrogenase</fullName>
    </submittedName>
</protein>
<evidence type="ECO:0000313" key="7">
    <source>
        <dbReference type="Proteomes" id="UP000290287"/>
    </source>
</evidence>
<proteinExistence type="inferred from homology"/>
<feature type="domain" description="Fe-containing alcohol dehydrogenase-like C-terminal" evidence="5">
    <location>
        <begin position="190"/>
        <end position="372"/>
    </location>
</feature>
<dbReference type="FunFam" id="1.20.1090.10:FF:000005">
    <property type="entry name" value="Alcohol dehydrogenase YqhD"/>
    <property type="match status" value="1"/>
</dbReference>